<evidence type="ECO:0000313" key="1">
    <source>
        <dbReference type="EMBL" id="SOB58341.1"/>
    </source>
</evidence>
<reference evidence="2" key="1">
    <citation type="submission" date="2017-09" db="EMBL/GenBank/DDBJ databases">
        <authorList>
            <person name="Regsiter A."/>
            <person name="William W."/>
        </authorList>
    </citation>
    <scope>NUCLEOTIDE SEQUENCE [LARGE SCALE GENOMIC DNA]</scope>
    <source>
        <strain evidence="2">500-1</strain>
    </source>
</reference>
<dbReference type="Proteomes" id="UP000219215">
    <property type="component" value="Chromosome DPRO"/>
</dbReference>
<proteinExistence type="predicted"/>
<dbReference type="KEGG" id="pprf:DPRO_1447"/>
<evidence type="ECO:0000313" key="2">
    <source>
        <dbReference type="Proteomes" id="UP000219215"/>
    </source>
</evidence>
<dbReference type="RefSeq" id="WP_097011419.1">
    <property type="nucleotide sequence ID" value="NZ_LT907975.1"/>
</dbReference>
<name>A0A2C8F755_9BACT</name>
<organism evidence="1 2">
    <name type="scientific">Pseudodesulfovibrio profundus</name>
    <dbReference type="NCBI Taxonomy" id="57320"/>
    <lineage>
        <taxon>Bacteria</taxon>
        <taxon>Pseudomonadati</taxon>
        <taxon>Thermodesulfobacteriota</taxon>
        <taxon>Desulfovibrionia</taxon>
        <taxon>Desulfovibrionales</taxon>
        <taxon>Desulfovibrionaceae</taxon>
    </lineage>
</organism>
<gene>
    <name evidence="1" type="ORF">DPRO_1447</name>
</gene>
<dbReference type="EMBL" id="LT907975">
    <property type="protein sequence ID" value="SOB58341.1"/>
    <property type="molecule type" value="Genomic_DNA"/>
</dbReference>
<dbReference type="OrthoDB" id="9780934at2"/>
<protein>
    <recommendedName>
        <fullName evidence="3">YkgJ family cysteine cluster protein</fullName>
    </recommendedName>
</protein>
<accession>A0A2C8F755</accession>
<evidence type="ECO:0008006" key="3">
    <source>
        <dbReference type="Google" id="ProtNLM"/>
    </source>
</evidence>
<dbReference type="AlphaFoldDB" id="A0A2C8F755"/>
<dbReference type="InterPro" id="IPR005358">
    <property type="entry name" value="Puta_zinc/iron-chelating_dom"/>
</dbReference>
<sequence length="224" mass="25113">MQNTNDNNLQCKRCGACCRKGGPALHEEDMPLVQDGTIQLSDIVTLRPGERVYNQPAQSILPLETEILKIKGRDNGWTCINFSPDGQNCGIYETRPLECELLFCLEPEALSAVYDKTRLTRASLLPENHPLLELIEEHDKQCSPILMEETAKKAREGDDEAGVKLKEIVLFDMEVRRLVAEKSGTNADITEFLFGRPLRVLLGTMNIKVYEKGDSVRFSFAQGA</sequence>
<keyword evidence="2" id="KW-1185">Reference proteome</keyword>
<dbReference type="Pfam" id="PF03692">
    <property type="entry name" value="CxxCxxCC"/>
    <property type="match status" value="1"/>
</dbReference>